<sequence length="120" mass="13105">MQRASWFSMFYPACEVVVCQGTMIDEARVTHSSSLCTRPTYIPGFASKPDVTPRQGRMNSAGQRLATCVSARKPSGTACCTTVVRSVSVHGFGSYSGEFRRKETCGTRVSFKPLHFNIAA</sequence>
<keyword evidence="2" id="KW-1185">Reference proteome</keyword>
<dbReference type="Proteomes" id="UP000654075">
    <property type="component" value="Unassembled WGS sequence"/>
</dbReference>
<dbReference type="AlphaFoldDB" id="A0A813F4U0"/>
<accession>A0A813F4U0</accession>
<evidence type="ECO:0000313" key="1">
    <source>
        <dbReference type="EMBL" id="CAE8607784.1"/>
    </source>
</evidence>
<protein>
    <submittedName>
        <fullName evidence="1">Uncharacterized protein</fullName>
    </submittedName>
</protein>
<evidence type="ECO:0000313" key="2">
    <source>
        <dbReference type="Proteomes" id="UP000654075"/>
    </source>
</evidence>
<proteinExistence type="predicted"/>
<reference evidence="1" key="1">
    <citation type="submission" date="2021-02" db="EMBL/GenBank/DDBJ databases">
        <authorList>
            <person name="Dougan E. K."/>
            <person name="Rhodes N."/>
            <person name="Thang M."/>
            <person name="Chan C."/>
        </authorList>
    </citation>
    <scope>NUCLEOTIDE SEQUENCE</scope>
</reference>
<comment type="caution">
    <text evidence="1">The sequence shown here is derived from an EMBL/GenBank/DDBJ whole genome shotgun (WGS) entry which is preliminary data.</text>
</comment>
<organism evidence="1 2">
    <name type="scientific">Polarella glacialis</name>
    <name type="common">Dinoflagellate</name>
    <dbReference type="NCBI Taxonomy" id="89957"/>
    <lineage>
        <taxon>Eukaryota</taxon>
        <taxon>Sar</taxon>
        <taxon>Alveolata</taxon>
        <taxon>Dinophyceae</taxon>
        <taxon>Suessiales</taxon>
        <taxon>Suessiaceae</taxon>
        <taxon>Polarella</taxon>
    </lineage>
</organism>
<gene>
    <name evidence="1" type="ORF">PGLA1383_LOCUS25691</name>
</gene>
<dbReference type="EMBL" id="CAJNNV010022079">
    <property type="protein sequence ID" value="CAE8607784.1"/>
    <property type="molecule type" value="Genomic_DNA"/>
</dbReference>
<name>A0A813F4U0_POLGL</name>